<evidence type="ECO:0000313" key="2">
    <source>
        <dbReference type="Proteomes" id="UP000485058"/>
    </source>
</evidence>
<reference evidence="1 2" key="1">
    <citation type="submission" date="2020-02" db="EMBL/GenBank/DDBJ databases">
        <title>Draft genome sequence of Haematococcus lacustris strain NIES-144.</title>
        <authorList>
            <person name="Morimoto D."/>
            <person name="Nakagawa S."/>
            <person name="Yoshida T."/>
            <person name="Sawayama S."/>
        </authorList>
    </citation>
    <scope>NUCLEOTIDE SEQUENCE [LARGE SCALE GENOMIC DNA]</scope>
    <source>
        <strain evidence="1 2">NIES-144</strain>
    </source>
</reference>
<protein>
    <submittedName>
        <fullName evidence="1">C2 domain-containing protein</fullName>
    </submittedName>
</protein>
<accession>A0A699ZH52</accession>
<proteinExistence type="predicted"/>
<comment type="caution">
    <text evidence="1">The sequence shown here is derived from an EMBL/GenBank/DDBJ whole genome shotgun (WGS) entry which is preliminary data.</text>
</comment>
<keyword evidence="2" id="KW-1185">Reference proteome</keyword>
<organism evidence="1 2">
    <name type="scientific">Haematococcus lacustris</name>
    <name type="common">Green alga</name>
    <name type="synonym">Haematococcus pluvialis</name>
    <dbReference type="NCBI Taxonomy" id="44745"/>
    <lineage>
        <taxon>Eukaryota</taxon>
        <taxon>Viridiplantae</taxon>
        <taxon>Chlorophyta</taxon>
        <taxon>core chlorophytes</taxon>
        <taxon>Chlorophyceae</taxon>
        <taxon>CS clade</taxon>
        <taxon>Chlamydomonadales</taxon>
        <taxon>Haematococcaceae</taxon>
        <taxon>Haematococcus</taxon>
    </lineage>
</organism>
<feature type="non-terminal residue" evidence="1">
    <location>
        <position position="154"/>
    </location>
</feature>
<dbReference type="AlphaFoldDB" id="A0A699ZH52"/>
<feature type="non-terminal residue" evidence="1">
    <location>
        <position position="1"/>
    </location>
</feature>
<evidence type="ECO:0000313" key="1">
    <source>
        <dbReference type="EMBL" id="GFH20510.1"/>
    </source>
</evidence>
<dbReference type="EMBL" id="BLLF01001650">
    <property type="protein sequence ID" value="GFH20510.1"/>
    <property type="molecule type" value="Genomic_DNA"/>
</dbReference>
<dbReference type="Proteomes" id="UP000485058">
    <property type="component" value="Unassembled WGS sequence"/>
</dbReference>
<sequence length="154" mass="17230">MYFMAKYKDWRKQRPMVAGVLRHPLPLDEVDGLKGCMGLFLARALPTLNCHYAVFARHEGVACFMLLLEMVGWAWTWNPDQETPVTMLRDHIRGAATSRLVKNLRPGSQNLAEAALPGLVGFALSNSRARYTTLTDQLETAFMYQPGSNAGAMQ</sequence>
<gene>
    <name evidence="1" type="ORF">HaLaN_17647</name>
</gene>
<name>A0A699ZH52_HAELA</name>